<sequence>MTTSLEPTAYSARHMLSKVPAITIWFWIIKILCTTVGETFADFINVALGVGLVSTAIIFTVVTAAVLTLQMTRRRYQPGVYWLTVVVMSITGTLYTDILTDQAGVPLGVSAAIFSGALAIVFAIWFVKERTLSIHSIVTAPREAFYWLTVLVTFALGTALGDCTLELTGWGPGASILLPLVLIAIVAALWRFGANPVLTFWIAYILTRPLGANIGDWLGLTPAEGGIGLGTLVTSIIFLAAILGTVVYLSVTKTDVDQNAEAEPHTDAERPASPVRRRASAVILVAVGAATVALLITTSNLPHTSALADEAAAPSCSDTSTALSQSEAQAAVKANYPATNVDELTTIVTDTLTLVTQNDQTGAAARATDLETTWDDNQPELNAADCRAWTFLDKQIDPVLKSVRAQTPDPAKEQQALQQLLTTLSS</sequence>
<protein>
    <submittedName>
        <fullName evidence="2">Membrane-anchored protein</fullName>
    </submittedName>
</protein>
<feature type="transmembrane region" description="Helical" evidence="1">
    <location>
        <begin position="144"/>
        <end position="161"/>
    </location>
</feature>
<organism evidence="2 3">
    <name type="scientific">Subtercola frigoramans</name>
    <dbReference type="NCBI Taxonomy" id="120298"/>
    <lineage>
        <taxon>Bacteria</taxon>
        <taxon>Bacillati</taxon>
        <taxon>Actinomycetota</taxon>
        <taxon>Actinomycetes</taxon>
        <taxon>Micrococcales</taxon>
        <taxon>Microbacteriaceae</taxon>
        <taxon>Subtercola</taxon>
    </lineage>
</organism>
<gene>
    <name evidence="2" type="ORF">JOE66_000204</name>
</gene>
<comment type="caution">
    <text evidence="2">The sequence shown here is derived from an EMBL/GenBank/DDBJ whole genome shotgun (WGS) entry which is preliminary data.</text>
</comment>
<feature type="transmembrane region" description="Helical" evidence="1">
    <location>
        <begin position="167"/>
        <end position="190"/>
    </location>
</feature>
<feature type="transmembrane region" description="Helical" evidence="1">
    <location>
        <begin position="197"/>
        <end position="215"/>
    </location>
</feature>
<evidence type="ECO:0000256" key="1">
    <source>
        <dbReference type="SAM" id="Phobius"/>
    </source>
</evidence>
<dbReference type="Pfam" id="PF03988">
    <property type="entry name" value="DUF347"/>
    <property type="match status" value="4"/>
</dbReference>
<dbReference type="RefSeq" id="WP_239518175.1">
    <property type="nucleotide sequence ID" value="NZ_JAFBBU010000001.1"/>
</dbReference>
<evidence type="ECO:0000313" key="3">
    <source>
        <dbReference type="Proteomes" id="UP000776164"/>
    </source>
</evidence>
<dbReference type="Proteomes" id="UP000776164">
    <property type="component" value="Unassembled WGS sequence"/>
</dbReference>
<dbReference type="EMBL" id="JAFBBU010000001">
    <property type="protein sequence ID" value="MBM7470570.1"/>
    <property type="molecule type" value="Genomic_DNA"/>
</dbReference>
<keyword evidence="1" id="KW-0812">Transmembrane</keyword>
<keyword evidence="1" id="KW-1133">Transmembrane helix</keyword>
<evidence type="ECO:0000313" key="2">
    <source>
        <dbReference type="EMBL" id="MBM7470570.1"/>
    </source>
</evidence>
<feature type="transmembrane region" description="Helical" evidence="1">
    <location>
        <begin position="227"/>
        <end position="249"/>
    </location>
</feature>
<feature type="transmembrane region" description="Helical" evidence="1">
    <location>
        <begin position="104"/>
        <end position="124"/>
    </location>
</feature>
<feature type="transmembrane region" description="Helical" evidence="1">
    <location>
        <begin position="19"/>
        <end position="37"/>
    </location>
</feature>
<reference evidence="2 3" key="1">
    <citation type="submission" date="2021-01" db="EMBL/GenBank/DDBJ databases">
        <title>Sequencing the genomes of 1000 actinobacteria strains.</title>
        <authorList>
            <person name="Klenk H.-P."/>
        </authorList>
    </citation>
    <scope>NUCLEOTIDE SEQUENCE [LARGE SCALE GENOMIC DNA]</scope>
    <source>
        <strain evidence="2 3">DSM 13057</strain>
    </source>
</reference>
<proteinExistence type="predicted"/>
<keyword evidence="1" id="KW-0472">Membrane</keyword>
<name>A0ABS2L1C9_9MICO</name>
<accession>A0ABS2L1C9</accession>
<feature type="transmembrane region" description="Helical" evidence="1">
    <location>
        <begin position="279"/>
        <end position="297"/>
    </location>
</feature>
<keyword evidence="3" id="KW-1185">Reference proteome</keyword>
<feature type="transmembrane region" description="Helical" evidence="1">
    <location>
        <begin position="43"/>
        <end position="67"/>
    </location>
</feature>
<dbReference type="InterPro" id="IPR007136">
    <property type="entry name" value="DUF347"/>
</dbReference>
<feature type="transmembrane region" description="Helical" evidence="1">
    <location>
        <begin position="79"/>
        <end position="98"/>
    </location>
</feature>